<keyword evidence="1" id="KW-0732">Signal</keyword>
<protein>
    <recommendedName>
        <fullName evidence="4">Sporulation lipoprotein YhcN/YlaJ</fullName>
    </recommendedName>
</protein>
<dbReference type="EMBL" id="QPJD01000034">
    <property type="protein sequence ID" value="RCW40526.1"/>
    <property type="molecule type" value="Genomic_DNA"/>
</dbReference>
<dbReference type="RefSeq" id="WP_114384207.1">
    <property type="nucleotide sequence ID" value="NZ_QPJD01000034.1"/>
</dbReference>
<feature type="signal peptide" evidence="1">
    <location>
        <begin position="1"/>
        <end position="24"/>
    </location>
</feature>
<organism evidence="2 3">
    <name type="scientific">Paenibacillus prosopidis</name>
    <dbReference type="NCBI Taxonomy" id="630520"/>
    <lineage>
        <taxon>Bacteria</taxon>
        <taxon>Bacillati</taxon>
        <taxon>Bacillota</taxon>
        <taxon>Bacilli</taxon>
        <taxon>Bacillales</taxon>
        <taxon>Paenibacillaceae</taxon>
        <taxon>Paenibacillus</taxon>
    </lineage>
</organism>
<dbReference type="Proteomes" id="UP000252415">
    <property type="component" value="Unassembled WGS sequence"/>
</dbReference>
<dbReference type="OrthoDB" id="2622354at2"/>
<sequence length="139" mass="15740">MVKGMFVVFLSLLLLSACSQQQKAASLAEAIGLEGIGITELHKITDISKLDGITPVRYILDNTLETIMVYDFDTKEKRELGQKQFQERQQLLSSQAPIVYKAQNYLILYYSDVDSKTQTPKLAETEYGEKLQKAFKRIG</sequence>
<evidence type="ECO:0000313" key="2">
    <source>
        <dbReference type="EMBL" id="RCW40526.1"/>
    </source>
</evidence>
<accession>A0A368VGV1</accession>
<comment type="caution">
    <text evidence="2">The sequence shown here is derived from an EMBL/GenBank/DDBJ whole genome shotgun (WGS) entry which is preliminary data.</text>
</comment>
<evidence type="ECO:0000313" key="3">
    <source>
        <dbReference type="Proteomes" id="UP000252415"/>
    </source>
</evidence>
<evidence type="ECO:0000256" key="1">
    <source>
        <dbReference type="SAM" id="SignalP"/>
    </source>
</evidence>
<evidence type="ECO:0008006" key="4">
    <source>
        <dbReference type="Google" id="ProtNLM"/>
    </source>
</evidence>
<gene>
    <name evidence="2" type="ORF">DFP97_1342</name>
</gene>
<keyword evidence="3" id="KW-1185">Reference proteome</keyword>
<proteinExistence type="predicted"/>
<reference evidence="2 3" key="1">
    <citation type="submission" date="2018-07" db="EMBL/GenBank/DDBJ databases">
        <title>Genomic Encyclopedia of Type Strains, Phase III (KMG-III): the genomes of soil and plant-associated and newly described type strains.</title>
        <authorList>
            <person name="Whitman W."/>
        </authorList>
    </citation>
    <scope>NUCLEOTIDE SEQUENCE [LARGE SCALE GENOMIC DNA]</scope>
    <source>
        <strain evidence="2 3">CECT 7506</strain>
    </source>
</reference>
<dbReference type="AlphaFoldDB" id="A0A368VGV1"/>
<dbReference type="PROSITE" id="PS51257">
    <property type="entry name" value="PROKAR_LIPOPROTEIN"/>
    <property type="match status" value="1"/>
</dbReference>
<name>A0A368VGV1_9BACL</name>
<feature type="chain" id="PRO_5017058016" description="Sporulation lipoprotein YhcN/YlaJ" evidence="1">
    <location>
        <begin position="25"/>
        <end position="139"/>
    </location>
</feature>